<protein>
    <submittedName>
        <fullName evidence="1">Uncharacterized protein</fullName>
    </submittedName>
</protein>
<gene>
    <name evidence="1" type="ORF">DPMN_156739</name>
</gene>
<keyword evidence="2" id="KW-1185">Reference proteome</keyword>
<dbReference type="EMBL" id="JAIWYP010000007">
    <property type="protein sequence ID" value="KAH3803041.1"/>
    <property type="molecule type" value="Genomic_DNA"/>
</dbReference>
<sequence length="79" mass="8990">MGKKTTHVCIFPAWAEQRGFYTANAARLDGNRGANNLLRLAVEGKLCLCLFRPGYTKKKGLFWVEIWGALLMPYTINRQ</sequence>
<reference evidence="1" key="1">
    <citation type="journal article" date="2019" name="bioRxiv">
        <title>The Genome of the Zebra Mussel, Dreissena polymorpha: A Resource for Invasive Species Research.</title>
        <authorList>
            <person name="McCartney M.A."/>
            <person name="Auch B."/>
            <person name="Kono T."/>
            <person name="Mallez S."/>
            <person name="Zhang Y."/>
            <person name="Obille A."/>
            <person name="Becker A."/>
            <person name="Abrahante J.E."/>
            <person name="Garbe J."/>
            <person name="Badalamenti J.P."/>
            <person name="Herman A."/>
            <person name="Mangelson H."/>
            <person name="Liachko I."/>
            <person name="Sullivan S."/>
            <person name="Sone E.D."/>
            <person name="Koren S."/>
            <person name="Silverstein K.A.T."/>
            <person name="Beckman K.B."/>
            <person name="Gohl D.M."/>
        </authorList>
    </citation>
    <scope>NUCLEOTIDE SEQUENCE</scope>
    <source>
        <strain evidence="1">Duluth1</strain>
        <tissue evidence="1">Whole animal</tissue>
    </source>
</reference>
<organism evidence="1 2">
    <name type="scientific">Dreissena polymorpha</name>
    <name type="common">Zebra mussel</name>
    <name type="synonym">Mytilus polymorpha</name>
    <dbReference type="NCBI Taxonomy" id="45954"/>
    <lineage>
        <taxon>Eukaryota</taxon>
        <taxon>Metazoa</taxon>
        <taxon>Spiralia</taxon>
        <taxon>Lophotrochozoa</taxon>
        <taxon>Mollusca</taxon>
        <taxon>Bivalvia</taxon>
        <taxon>Autobranchia</taxon>
        <taxon>Heteroconchia</taxon>
        <taxon>Euheterodonta</taxon>
        <taxon>Imparidentia</taxon>
        <taxon>Neoheterodontei</taxon>
        <taxon>Myida</taxon>
        <taxon>Dreissenoidea</taxon>
        <taxon>Dreissenidae</taxon>
        <taxon>Dreissena</taxon>
    </lineage>
</organism>
<proteinExistence type="predicted"/>
<evidence type="ECO:0000313" key="1">
    <source>
        <dbReference type="EMBL" id="KAH3803041.1"/>
    </source>
</evidence>
<dbReference type="Proteomes" id="UP000828390">
    <property type="component" value="Unassembled WGS sequence"/>
</dbReference>
<evidence type="ECO:0000313" key="2">
    <source>
        <dbReference type="Proteomes" id="UP000828390"/>
    </source>
</evidence>
<reference evidence="1" key="2">
    <citation type="submission" date="2020-11" db="EMBL/GenBank/DDBJ databases">
        <authorList>
            <person name="McCartney M.A."/>
            <person name="Auch B."/>
            <person name="Kono T."/>
            <person name="Mallez S."/>
            <person name="Becker A."/>
            <person name="Gohl D.M."/>
            <person name="Silverstein K.A.T."/>
            <person name="Koren S."/>
            <person name="Bechman K.B."/>
            <person name="Herman A."/>
            <person name="Abrahante J.E."/>
            <person name="Garbe J."/>
        </authorList>
    </citation>
    <scope>NUCLEOTIDE SEQUENCE</scope>
    <source>
        <strain evidence="1">Duluth1</strain>
        <tissue evidence="1">Whole animal</tissue>
    </source>
</reference>
<dbReference type="AlphaFoldDB" id="A0A9D4FRS0"/>
<name>A0A9D4FRS0_DREPO</name>
<accession>A0A9D4FRS0</accession>
<comment type="caution">
    <text evidence="1">The sequence shown here is derived from an EMBL/GenBank/DDBJ whole genome shotgun (WGS) entry which is preliminary data.</text>
</comment>